<comment type="caution">
    <text evidence="1">The sequence shown here is derived from an EMBL/GenBank/DDBJ whole genome shotgun (WGS) entry which is preliminary data.</text>
</comment>
<proteinExistence type="predicted"/>
<accession>A0A2U2B6Y8</accession>
<dbReference type="OrthoDB" id="1122984at2"/>
<dbReference type="RefSeq" id="WP_109265064.1">
    <property type="nucleotide sequence ID" value="NZ_QEWP01000011.1"/>
</dbReference>
<dbReference type="Proteomes" id="UP000244956">
    <property type="component" value="Unassembled WGS sequence"/>
</dbReference>
<sequence>MILITSVNGVDARFPDYIFSTRRVRYVEGEYVIIDNEPYIAASIRRISDIGTPGTPAEVVPVTDLPFDGNRTVKRAGLPQVNPAALSVKGFLEKYFYPFVPAEIAFTGSDATFEFGRRQNVTLRAKITVNDETEIANRRIIHVTNGNSLLFVGSDNDFSVETTMQGDETVLLHNKKQVFKALADVGGNGSPASIASALRTFNFYYPVLYGMAGYLNGATMYDALTKMVVSENTKQFSIALNGTNQYIWFATPFSLLKPVFRDHNGFDISDSFVLQNINITTSQQYPNWTYGYFVWKTGFTTSVANKTFTITYP</sequence>
<keyword evidence="2" id="KW-1185">Reference proteome</keyword>
<dbReference type="AlphaFoldDB" id="A0A2U2B6Y8"/>
<organism evidence="1 2">
    <name type="scientific">Marinilabilia rubra</name>
    <dbReference type="NCBI Taxonomy" id="2162893"/>
    <lineage>
        <taxon>Bacteria</taxon>
        <taxon>Pseudomonadati</taxon>
        <taxon>Bacteroidota</taxon>
        <taxon>Bacteroidia</taxon>
        <taxon>Marinilabiliales</taxon>
        <taxon>Marinilabiliaceae</taxon>
        <taxon>Marinilabilia</taxon>
    </lineage>
</organism>
<reference evidence="1 2" key="1">
    <citation type="submission" date="2018-05" db="EMBL/GenBank/DDBJ databases">
        <title>Marinilabilia rubrum sp. nov., isolated from saltern sediment.</title>
        <authorList>
            <person name="Zhang R."/>
        </authorList>
    </citation>
    <scope>NUCLEOTIDE SEQUENCE [LARGE SCALE GENOMIC DNA]</scope>
    <source>
        <strain evidence="1 2">WTE16</strain>
    </source>
</reference>
<name>A0A2U2B6Y8_9BACT</name>
<gene>
    <name evidence="1" type="ORF">DDZ16_13775</name>
</gene>
<protein>
    <submittedName>
        <fullName evidence="1">Uncharacterized protein</fullName>
    </submittedName>
</protein>
<evidence type="ECO:0000313" key="1">
    <source>
        <dbReference type="EMBL" id="PWD98803.1"/>
    </source>
</evidence>
<evidence type="ECO:0000313" key="2">
    <source>
        <dbReference type="Proteomes" id="UP000244956"/>
    </source>
</evidence>
<dbReference type="EMBL" id="QEWP01000011">
    <property type="protein sequence ID" value="PWD98803.1"/>
    <property type="molecule type" value="Genomic_DNA"/>
</dbReference>